<proteinExistence type="predicted"/>
<feature type="transmembrane region" description="Helical" evidence="2">
    <location>
        <begin position="379"/>
        <end position="398"/>
    </location>
</feature>
<dbReference type="Proteomes" id="UP000272400">
    <property type="component" value="Unassembled WGS sequence"/>
</dbReference>
<keyword evidence="2" id="KW-0812">Transmembrane</keyword>
<feature type="region of interest" description="Disordered" evidence="1">
    <location>
        <begin position="1030"/>
        <end position="1090"/>
    </location>
</feature>
<evidence type="ECO:0000256" key="2">
    <source>
        <dbReference type="SAM" id="Phobius"/>
    </source>
</evidence>
<organism evidence="3 4">
    <name type="scientific">Actinocorallia herbida</name>
    <dbReference type="NCBI Taxonomy" id="58109"/>
    <lineage>
        <taxon>Bacteria</taxon>
        <taxon>Bacillati</taxon>
        <taxon>Actinomycetota</taxon>
        <taxon>Actinomycetes</taxon>
        <taxon>Streptosporangiales</taxon>
        <taxon>Thermomonosporaceae</taxon>
        <taxon>Actinocorallia</taxon>
    </lineage>
</organism>
<dbReference type="PANTHER" id="PTHR43685:SF3">
    <property type="entry name" value="SLR2126 PROTEIN"/>
    <property type="match status" value="1"/>
</dbReference>
<feature type="transmembrane region" description="Helical" evidence="2">
    <location>
        <begin position="505"/>
        <end position="523"/>
    </location>
</feature>
<feature type="transmembrane region" description="Helical" evidence="2">
    <location>
        <begin position="571"/>
        <end position="595"/>
    </location>
</feature>
<feature type="transmembrane region" description="Helical" evidence="2">
    <location>
        <begin position="669"/>
        <end position="686"/>
    </location>
</feature>
<dbReference type="OrthoDB" id="3734530at2"/>
<dbReference type="AlphaFoldDB" id="A0A3N1D936"/>
<feature type="transmembrane region" description="Helical" evidence="2">
    <location>
        <begin position="463"/>
        <end position="484"/>
    </location>
</feature>
<dbReference type="GO" id="GO:0016740">
    <property type="term" value="F:transferase activity"/>
    <property type="evidence" value="ECO:0007669"/>
    <property type="project" value="UniProtKB-KW"/>
</dbReference>
<dbReference type="Gene3D" id="3.90.550.10">
    <property type="entry name" value="Spore Coat Polysaccharide Biosynthesis Protein SpsA, Chain A"/>
    <property type="match status" value="1"/>
</dbReference>
<keyword evidence="4" id="KW-1185">Reference proteome</keyword>
<dbReference type="InterPro" id="IPR050834">
    <property type="entry name" value="Glycosyltransf_2"/>
</dbReference>
<gene>
    <name evidence="3" type="ORF">EDD29_7719</name>
</gene>
<dbReference type="EMBL" id="RJKE01000001">
    <property type="protein sequence ID" value="ROO90006.1"/>
    <property type="molecule type" value="Genomic_DNA"/>
</dbReference>
<protein>
    <submittedName>
        <fullName evidence="3">GT2 family glycosyltransferase</fullName>
    </submittedName>
</protein>
<dbReference type="InterPro" id="IPR029044">
    <property type="entry name" value="Nucleotide-diphossugar_trans"/>
</dbReference>
<feature type="transmembrane region" description="Helical" evidence="2">
    <location>
        <begin position="529"/>
        <end position="550"/>
    </location>
</feature>
<evidence type="ECO:0000256" key="1">
    <source>
        <dbReference type="SAM" id="MobiDB-lite"/>
    </source>
</evidence>
<accession>A0A3N1D936</accession>
<sequence>MAPGLDRHVVTAVLVMHDGARWLPDTLKALLSQTRRIQRLVIADTGSTDTGPAIVAGVVGPGNLLTLDRDVPFAAAVAAALETPAADMAVETEDAVEWLWILHDDSTPAPSALENLLRHVDSDPNVGLAGPKLRDWDDRRLLLELGVALDGQGRRFTGVDRGEFDQGQHDGVHDVMGVSSAGMLVRRDVWRHTGGLDPRFGLFRDDVDFGWRVQAAGHRVVAVSDALVYHAEAAARGVRPTPIAPRRLDRRNAMWALLANLPARQAAGSFLRLLFGSLLRIALLALAKKPMALRDELDALRDVVSSPRVLRALRAGRTEGRARVYRSVRRFQPQWVTLRRIAERLGSLIAPTEYGLDAVEAEEERIPLRERGFGVVRRVLAHPSAVVLLVLSCVAFLAERSLLASGGRLGGGALVPAWGSTGDLWAAYLAGWHPVGLGSADASPPYLAFLAGLSVLTFGQPSLAVMALLVGCVPLAGLTAYLAAKRLIPTSLPAGKRTARLLRRSRVPASAIRVWAAIAYAVLPVATGAIAAGRVGTCVVYVLLPLIGLLGARVLREPSGRVDARQARRAAWGLALLLTVAMAFVPLTWLLLLILGGLSYLGSKVVSGIDLAIGLVVPPLLLLPTTLQLFTHPSRFLLEAGLHRPELVDEGLTGLSILTLDPGGPGTDLGWATAGLLALAVAALPLRSRRTAVMGGWMLILFGFLAAIAVSAIVVTEAPGEGAPGWPGVPLAFATGGLILAACAGLQRSVELVSTGTWKYRFAAAAAVLIAVSTPALAALAWIGIGVDGPVGKAAGQSLPAFVTAVNGETRARTLVLSHDGGADLSYALMRGPSPELGDEALQPEAKAAGHLERLVAHLAAGQGTEGLNRFGVQFLYLHFTGDKRPESGDRLMRRLDGLPGLTRLSRSDDFAVWRLTEPGARLMLMADGGGITPLRSGEVAARVEIPAGEAGRKVVLAEPTGGWTATMGGKAAPAVTVDGWAAGWEVPESGGTFVLERSERLWTAWVAVQGVALLLVIVLALPGGETPIRGRRRGRRAAAAVEADGLRDGEENAGEGAGEDDGSATRSGSAESVVSAAAAPSAESLGSDQ</sequence>
<keyword evidence="2" id="KW-1133">Transmembrane helix</keyword>
<feature type="compositionally biased region" description="Low complexity" evidence="1">
    <location>
        <begin position="1068"/>
        <end position="1090"/>
    </location>
</feature>
<keyword evidence="3" id="KW-0808">Transferase</keyword>
<feature type="transmembrane region" description="Helical" evidence="2">
    <location>
        <begin position="698"/>
        <end position="716"/>
    </location>
</feature>
<evidence type="ECO:0000313" key="3">
    <source>
        <dbReference type="EMBL" id="ROO90006.1"/>
    </source>
</evidence>
<comment type="caution">
    <text evidence="3">The sequence shown here is derived from an EMBL/GenBank/DDBJ whole genome shotgun (WGS) entry which is preliminary data.</text>
</comment>
<feature type="transmembrane region" description="Helical" evidence="2">
    <location>
        <begin position="1003"/>
        <end position="1024"/>
    </location>
</feature>
<evidence type="ECO:0000313" key="4">
    <source>
        <dbReference type="Proteomes" id="UP000272400"/>
    </source>
</evidence>
<reference evidence="3 4" key="1">
    <citation type="submission" date="2018-11" db="EMBL/GenBank/DDBJ databases">
        <title>Sequencing the genomes of 1000 actinobacteria strains.</title>
        <authorList>
            <person name="Klenk H.-P."/>
        </authorList>
    </citation>
    <scope>NUCLEOTIDE SEQUENCE [LARGE SCALE GENOMIC DNA]</scope>
    <source>
        <strain evidence="3 4">DSM 44254</strain>
    </source>
</reference>
<feature type="transmembrane region" description="Helical" evidence="2">
    <location>
        <begin position="762"/>
        <end position="785"/>
    </location>
</feature>
<dbReference type="RefSeq" id="WP_148086235.1">
    <property type="nucleotide sequence ID" value="NZ_RJKE01000001.1"/>
</dbReference>
<feature type="transmembrane region" description="Helical" evidence="2">
    <location>
        <begin position="728"/>
        <end position="750"/>
    </location>
</feature>
<keyword evidence="2" id="KW-0472">Membrane</keyword>
<dbReference type="SUPFAM" id="SSF53448">
    <property type="entry name" value="Nucleotide-diphospho-sugar transferases"/>
    <property type="match status" value="1"/>
</dbReference>
<dbReference type="PANTHER" id="PTHR43685">
    <property type="entry name" value="GLYCOSYLTRANSFERASE"/>
    <property type="match status" value="1"/>
</dbReference>
<dbReference type="Pfam" id="PF13641">
    <property type="entry name" value="Glyco_tranf_2_3"/>
    <property type="match status" value="1"/>
</dbReference>
<feature type="compositionally biased region" description="Acidic residues" evidence="1">
    <location>
        <begin position="1052"/>
        <end position="1063"/>
    </location>
</feature>
<name>A0A3N1D936_9ACTN</name>